<feature type="transmembrane region" description="Helical" evidence="8">
    <location>
        <begin position="6"/>
        <end position="29"/>
    </location>
</feature>
<dbReference type="Proteomes" id="UP000256329">
    <property type="component" value="Unassembled WGS sequence"/>
</dbReference>
<evidence type="ECO:0000313" key="10">
    <source>
        <dbReference type="Proteomes" id="UP000256329"/>
    </source>
</evidence>
<evidence type="ECO:0000256" key="4">
    <source>
        <dbReference type="ARBA" id="ARBA00022989"/>
    </source>
</evidence>
<protein>
    <recommendedName>
        <fullName evidence="8">Putative manganese efflux pump MntP</fullName>
    </recommendedName>
</protein>
<keyword evidence="3 8" id="KW-0812">Transmembrane</keyword>
<keyword evidence="1 8" id="KW-0813">Transport</keyword>
<evidence type="ECO:0000256" key="7">
    <source>
        <dbReference type="ARBA" id="ARBA00023211"/>
    </source>
</evidence>
<feature type="transmembrane region" description="Helical" evidence="8">
    <location>
        <begin position="131"/>
        <end position="151"/>
    </location>
</feature>
<dbReference type="GO" id="GO:0005886">
    <property type="term" value="C:plasma membrane"/>
    <property type="evidence" value="ECO:0007669"/>
    <property type="project" value="UniProtKB-SubCell"/>
</dbReference>
<keyword evidence="4 8" id="KW-1133">Transmembrane helix</keyword>
<gene>
    <name evidence="8" type="primary">mntP</name>
    <name evidence="9" type="ORF">DXX99_00240</name>
</gene>
<evidence type="ECO:0000256" key="5">
    <source>
        <dbReference type="ARBA" id="ARBA00023065"/>
    </source>
</evidence>
<name>A0A3D8P5A4_9THEO</name>
<dbReference type="Pfam" id="PF02659">
    <property type="entry name" value="Mntp"/>
    <property type="match status" value="1"/>
</dbReference>
<feature type="transmembrane region" description="Helical" evidence="8">
    <location>
        <begin position="163"/>
        <end position="182"/>
    </location>
</feature>
<dbReference type="GO" id="GO:0005384">
    <property type="term" value="F:manganese ion transmembrane transporter activity"/>
    <property type="evidence" value="ECO:0007669"/>
    <property type="project" value="UniProtKB-UniRule"/>
</dbReference>
<dbReference type="AlphaFoldDB" id="A0A3D8P5A4"/>
<comment type="function">
    <text evidence="8">Probably functions as a manganese efflux pump.</text>
</comment>
<dbReference type="InterPro" id="IPR022929">
    <property type="entry name" value="Put_MntP"/>
</dbReference>
<keyword evidence="2 8" id="KW-1003">Cell membrane</keyword>
<dbReference type="PANTHER" id="PTHR35529">
    <property type="entry name" value="MANGANESE EFFLUX PUMP MNTP-RELATED"/>
    <property type="match status" value="1"/>
</dbReference>
<feature type="transmembrane region" description="Helical" evidence="8">
    <location>
        <begin position="102"/>
        <end position="125"/>
    </location>
</feature>
<keyword evidence="6 8" id="KW-0472">Membrane</keyword>
<comment type="subcellular location">
    <subcellularLocation>
        <location evidence="8">Cell membrane</location>
        <topology evidence="8">Multi-pass membrane protein</topology>
    </subcellularLocation>
</comment>
<proteinExistence type="inferred from homology"/>
<evidence type="ECO:0000313" key="9">
    <source>
        <dbReference type="EMBL" id="RDV84523.1"/>
    </source>
</evidence>
<evidence type="ECO:0000256" key="2">
    <source>
        <dbReference type="ARBA" id="ARBA00022475"/>
    </source>
</evidence>
<accession>A0A3D8P5A4</accession>
<evidence type="ECO:0000256" key="3">
    <source>
        <dbReference type="ARBA" id="ARBA00022692"/>
    </source>
</evidence>
<dbReference type="PANTHER" id="PTHR35529:SF1">
    <property type="entry name" value="MANGANESE EFFLUX PUMP MNTP-RELATED"/>
    <property type="match status" value="1"/>
</dbReference>
<keyword evidence="10" id="KW-1185">Reference proteome</keyword>
<dbReference type="OrthoDB" id="1679700at2"/>
<dbReference type="InterPro" id="IPR003810">
    <property type="entry name" value="Mntp/YtaF"/>
</dbReference>
<keyword evidence="5 8" id="KW-0406">Ion transport</keyword>
<dbReference type="EMBL" id="QSLN01000001">
    <property type="protein sequence ID" value="RDV84523.1"/>
    <property type="molecule type" value="Genomic_DNA"/>
</dbReference>
<comment type="caution">
    <text evidence="9">The sequence shown here is derived from an EMBL/GenBank/DDBJ whole genome shotgun (WGS) entry which is preliminary data.</text>
</comment>
<evidence type="ECO:0000256" key="1">
    <source>
        <dbReference type="ARBA" id="ARBA00022448"/>
    </source>
</evidence>
<comment type="similarity">
    <text evidence="8">Belongs to the MntP (TC 9.B.29) family.</text>
</comment>
<dbReference type="HAMAP" id="MF_01521">
    <property type="entry name" value="MntP_pump"/>
    <property type="match status" value="1"/>
</dbReference>
<organism evidence="9 10">
    <name type="scientific">Ammonifex thiophilus</name>
    <dbReference type="NCBI Taxonomy" id="444093"/>
    <lineage>
        <taxon>Bacteria</taxon>
        <taxon>Bacillati</taxon>
        <taxon>Bacillota</taxon>
        <taxon>Clostridia</taxon>
        <taxon>Thermoanaerobacterales</taxon>
        <taxon>Thermoanaerobacteraceae</taxon>
        <taxon>Ammonifex</taxon>
    </lineage>
</organism>
<reference evidence="9 10" key="1">
    <citation type="submission" date="2018-08" db="EMBL/GenBank/DDBJ databases">
        <title>Form III RuBisCO-mediated autotrophy in Thermodesulfobium bacteria.</title>
        <authorList>
            <person name="Toshchakov S.V."/>
            <person name="Kublanov I.V."/>
            <person name="Frolov E."/>
            <person name="Bonch-Osmolovskaya E.A."/>
            <person name="Tourova T.P."/>
            <person name="Chernych N.A."/>
            <person name="Lebedinsky A.V."/>
        </authorList>
    </citation>
    <scope>NUCLEOTIDE SEQUENCE [LARGE SCALE GENOMIC DNA]</scope>
    <source>
        <strain evidence="9 10">SR</strain>
    </source>
</reference>
<dbReference type="RefSeq" id="WP_115791521.1">
    <property type="nucleotide sequence ID" value="NZ_QSLN01000001.1"/>
</dbReference>
<evidence type="ECO:0000256" key="8">
    <source>
        <dbReference type="HAMAP-Rule" id="MF_01521"/>
    </source>
</evidence>
<feature type="transmembrane region" description="Helical" evidence="8">
    <location>
        <begin position="63"/>
        <end position="81"/>
    </location>
</feature>
<keyword evidence="7 8" id="KW-0464">Manganese</keyword>
<evidence type="ECO:0000256" key="6">
    <source>
        <dbReference type="ARBA" id="ARBA00023136"/>
    </source>
</evidence>
<sequence length="183" mass="19103">MEWLTLFLLAVVLGTDAFSVAVGLGLSALLGRRRALGLVFTVATYHVFMPLAGWWAGRAVELFLGRLASFLGAAVLIYLGLRLVWSNFRPAGEEPPVLRPGFWGILLLGASVSLDALSVGFSLGVYHFPPLLVALVCGAIAGLMTALGLGLGRLAGVLVGRRAQLVGGLVLIGVGLHFLQGVG</sequence>
<feature type="transmembrane region" description="Helical" evidence="8">
    <location>
        <begin position="36"/>
        <end position="57"/>
    </location>
</feature>